<keyword evidence="3" id="KW-1185">Reference proteome</keyword>
<sequence length="201" mass="22613">MSPGSITLTGQHARLTPLTQDHLTGLQAAASDGRLWELFFTSVPSPENLTAWFTIASEQRDKGLALPFTVFDQIQNTVIGTTRYCNIDSANKRLEIGYTWYAQSYQRSAINTECKLLLLAHAFEILGCNAVEFRTDWLNQRSQKAIERLGAKRDGVLRSHMVLPDGRVRDTVVYSILKHEWIGVKANLEFKLKRAASDIST</sequence>
<dbReference type="Proteomes" id="UP000648257">
    <property type="component" value="Unassembled WGS sequence"/>
</dbReference>
<dbReference type="InterPro" id="IPR016181">
    <property type="entry name" value="Acyl_CoA_acyltransferase"/>
</dbReference>
<name>A0ABR6X9N9_9BURK</name>
<evidence type="ECO:0000259" key="1">
    <source>
        <dbReference type="Pfam" id="PF13302"/>
    </source>
</evidence>
<dbReference type="InterPro" id="IPR000182">
    <property type="entry name" value="GNAT_dom"/>
</dbReference>
<dbReference type="SUPFAM" id="SSF55729">
    <property type="entry name" value="Acyl-CoA N-acyltransferases (Nat)"/>
    <property type="match status" value="1"/>
</dbReference>
<dbReference type="PANTHER" id="PTHR43610">
    <property type="entry name" value="BLL6696 PROTEIN"/>
    <property type="match status" value="1"/>
</dbReference>
<dbReference type="Pfam" id="PF13302">
    <property type="entry name" value="Acetyltransf_3"/>
    <property type="match status" value="1"/>
</dbReference>
<evidence type="ECO:0000313" key="3">
    <source>
        <dbReference type="Proteomes" id="UP000648257"/>
    </source>
</evidence>
<protein>
    <submittedName>
        <fullName evidence="2">GNAT family N-acetyltransferase</fullName>
    </submittedName>
</protein>
<dbReference type="EMBL" id="JACOFW010000025">
    <property type="protein sequence ID" value="MBC3809101.1"/>
    <property type="molecule type" value="Genomic_DNA"/>
</dbReference>
<dbReference type="Gene3D" id="3.40.630.30">
    <property type="match status" value="1"/>
</dbReference>
<dbReference type="RefSeq" id="WP_186924165.1">
    <property type="nucleotide sequence ID" value="NZ_JACOFW010000025.1"/>
</dbReference>
<evidence type="ECO:0000313" key="2">
    <source>
        <dbReference type="EMBL" id="MBC3809101.1"/>
    </source>
</evidence>
<dbReference type="PANTHER" id="PTHR43610:SF1">
    <property type="entry name" value="N-ACETYLTRANSFERASE DOMAIN-CONTAINING PROTEIN"/>
    <property type="match status" value="1"/>
</dbReference>
<proteinExistence type="predicted"/>
<feature type="domain" description="N-acetyltransferase" evidence="1">
    <location>
        <begin position="14"/>
        <end position="152"/>
    </location>
</feature>
<organism evidence="2 3">
    <name type="scientific">Undibacterium seohonense</name>
    <dbReference type="NCBI Taxonomy" id="1344950"/>
    <lineage>
        <taxon>Bacteria</taxon>
        <taxon>Pseudomonadati</taxon>
        <taxon>Pseudomonadota</taxon>
        <taxon>Betaproteobacteria</taxon>
        <taxon>Burkholderiales</taxon>
        <taxon>Oxalobacteraceae</taxon>
        <taxon>Undibacterium</taxon>
    </lineage>
</organism>
<gene>
    <name evidence="2" type="ORF">H8K52_17310</name>
</gene>
<accession>A0ABR6X9N9</accession>
<reference evidence="2 3" key="1">
    <citation type="submission" date="2020-08" db="EMBL/GenBank/DDBJ databases">
        <title>Novel species isolated from subtropical streams in China.</title>
        <authorList>
            <person name="Lu H."/>
        </authorList>
    </citation>
    <scope>NUCLEOTIDE SEQUENCE [LARGE SCALE GENOMIC DNA]</scope>
    <source>
        <strain evidence="2 3">KACC 16656</strain>
    </source>
</reference>
<comment type="caution">
    <text evidence="2">The sequence shown here is derived from an EMBL/GenBank/DDBJ whole genome shotgun (WGS) entry which is preliminary data.</text>
</comment>